<gene>
    <name evidence="3" type="ORF">F6J89_19345</name>
</gene>
<accession>A0A6B3NKF0</accession>
<feature type="region of interest" description="Disordered" evidence="1">
    <location>
        <begin position="61"/>
        <end position="87"/>
    </location>
</feature>
<dbReference type="EMBL" id="JAAHFQ010000416">
    <property type="protein sequence ID" value="NER29708.1"/>
    <property type="molecule type" value="Genomic_DNA"/>
</dbReference>
<keyword evidence="2" id="KW-0812">Transmembrane</keyword>
<reference evidence="3" key="1">
    <citation type="submission" date="2019-11" db="EMBL/GenBank/DDBJ databases">
        <title>Genomic insights into an expanded diversity of filamentous marine cyanobacteria reveals the extraordinary biosynthetic potential of Moorea and Okeania.</title>
        <authorList>
            <person name="Ferreira Leao T."/>
            <person name="Wang M."/>
            <person name="Moss N."/>
            <person name="Da Silva R."/>
            <person name="Sanders J."/>
            <person name="Nurk S."/>
            <person name="Gurevich A."/>
            <person name="Humphrey G."/>
            <person name="Reher R."/>
            <person name="Zhu Q."/>
            <person name="Belda-Ferre P."/>
            <person name="Glukhov E."/>
            <person name="Rex R."/>
            <person name="Dorrestein P.C."/>
            <person name="Knight R."/>
            <person name="Pevzner P."/>
            <person name="Gerwick W.H."/>
            <person name="Gerwick L."/>
        </authorList>
    </citation>
    <scope>NUCLEOTIDE SEQUENCE</scope>
    <source>
        <strain evidence="3">SIO1C4</strain>
    </source>
</reference>
<feature type="region of interest" description="Disordered" evidence="1">
    <location>
        <begin position="105"/>
        <end position="128"/>
    </location>
</feature>
<feature type="compositionally biased region" description="Basic and acidic residues" evidence="1">
    <location>
        <begin position="108"/>
        <end position="121"/>
    </location>
</feature>
<feature type="transmembrane region" description="Helical" evidence="2">
    <location>
        <begin position="22"/>
        <end position="46"/>
    </location>
</feature>
<comment type="caution">
    <text evidence="3">The sequence shown here is derived from an EMBL/GenBank/DDBJ whole genome shotgun (WGS) entry which is preliminary data.</text>
</comment>
<evidence type="ECO:0000313" key="3">
    <source>
        <dbReference type="EMBL" id="NER29708.1"/>
    </source>
</evidence>
<protein>
    <submittedName>
        <fullName evidence="3">Uncharacterized protein</fullName>
    </submittedName>
</protein>
<keyword evidence="2" id="KW-1133">Transmembrane helix</keyword>
<name>A0A6B3NKF0_9CYAN</name>
<evidence type="ECO:0000256" key="1">
    <source>
        <dbReference type="SAM" id="MobiDB-lite"/>
    </source>
</evidence>
<evidence type="ECO:0000256" key="2">
    <source>
        <dbReference type="SAM" id="Phobius"/>
    </source>
</evidence>
<sequence>MSNSTNSPNPNNQQSIFTKKNLFIFALILGSILSAAVIVGGGYLYLRITRSMISLEGDGSITVNENNSSQSKQQRNSASEKGNALGNVEEGSTVITGGIKADQGSEVVGRDKNTTTTEPRDNSPTINGNIENLTISYRDLPGFFPEEGFKVQPPKLGDFERSILLSNLLAGNDFLIRGTETILVSGKSYESPFRLRGAYDYGSQVVQRRVAFQLDGEQEAILLQFAISDLEAGDTKLAYSIDVKVDGELFWTGVCKYGTEKQIISVPLEIKGAKTLLIEYVVSDQAGYNKTRIPPLHLTKADILYKG</sequence>
<keyword evidence="2" id="KW-0472">Membrane</keyword>
<proteinExistence type="predicted"/>
<organism evidence="3">
    <name type="scientific">Symploca sp. SIO1C4</name>
    <dbReference type="NCBI Taxonomy" id="2607765"/>
    <lineage>
        <taxon>Bacteria</taxon>
        <taxon>Bacillati</taxon>
        <taxon>Cyanobacteriota</taxon>
        <taxon>Cyanophyceae</taxon>
        <taxon>Coleofasciculales</taxon>
        <taxon>Coleofasciculaceae</taxon>
        <taxon>Symploca</taxon>
    </lineage>
</organism>
<dbReference type="AlphaFoldDB" id="A0A6B3NKF0"/>
<feature type="compositionally biased region" description="Low complexity" evidence="1">
    <location>
        <begin position="66"/>
        <end position="79"/>
    </location>
</feature>